<dbReference type="EC" id="5.6.2.2" evidence="5"/>
<dbReference type="GO" id="GO:0003918">
    <property type="term" value="F:DNA topoisomerase type II (double strand cut, ATP-hydrolyzing) activity"/>
    <property type="evidence" value="ECO:0007669"/>
    <property type="project" value="UniProtKB-UniRule"/>
</dbReference>
<dbReference type="Proteomes" id="UP000467700">
    <property type="component" value="Unassembled WGS sequence"/>
</dbReference>
<evidence type="ECO:0000256" key="13">
    <source>
        <dbReference type="SAM" id="MobiDB-lite"/>
    </source>
</evidence>
<keyword evidence="11" id="KW-0539">Nucleus</keyword>
<dbReference type="GO" id="GO:0007131">
    <property type="term" value="P:reciprocal meiotic recombination"/>
    <property type="evidence" value="ECO:0007669"/>
    <property type="project" value="TreeGrafter"/>
</dbReference>
<evidence type="ECO:0000256" key="3">
    <source>
        <dbReference type="ARBA" id="ARBA00004123"/>
    </source>
</evidence>
<evidence type="ECO:0000256" key="11">
    <source>
        <dbReference type="ARBA" id="ARBA00023242"/>
    </source>
</evidence>
<keyword evidence="9 12" id="KW-0238">DNA-binding</keyword>
<dbReference type="GO" id="GO:0003677">
    <property type="term" value="F:DNA binding"/>
    <property type="evidence" value="ECO:0007669"/>
    <property type="project" value="UniProtKB-UniRule"/>
</dbReference>
<evidence type="ECO:0000259" key="14">
    <source>
        <dbReference type="Pfam" id="PF04406"/>
    </source>
</evidence>
<keyword evidence="6" id="KW-0479">Metal-binding</keyword>
<evidence type="ECO:0000256" key="7">
    <source>
        <dbReference type="ARBA" id="ARBA00022842"/>
    </source>
</evidence>
<dbReference type="GO" id="GO:0000228">
    <property type="term" value="C:nuclear chromosome"/>
    <property type="evidence" value="ECO:0007669"/>
    <property type="project" value="TreeGrafter"/>
</dbReference>
<evidence type="ECO:0000256" key="1">
    <source>
        <dbReference type="ARBA" id="ARBA00000185"/>
    </source>
</evidence>
<feature type="active site" description="O-(5'-phospho-DNA)-tyrosine intermediate" evidence="12">
    <location>
        <position position="171"/>
    </location>
</feature>
<keyword evidence="8 12" id="KW-0799">Topoisomerase</keyword>
<dbReference type="PANTHER" id="PTHR10848">
    <property type="entry name" value="MEIOTIC RECOMBINATION PROTEIN SPO11"/>
    <property type="match status" value="1"/>
</dbReference>
<comment type="catalytic activity">
    <reaction evidence="1 12">
        <text>ATP-dependent breakage, passage and rejoining of double-stranded DNA.</text>
        <dbReference type="EC" id="5.6.2.2"/>
    </reaction>
</comment>
<evidence type="ECO:0000313" key="17">
    <source>
        <dbReference type="EMBL" id="CAA7260586.1"/>
    </source>
</evidence>
<organism evidence="17 18">
    <name type="scientific">Cyclocybe aegerita</name>
    <name type="common">Black poplar mushroom</name>
    <name type="synonym">Agrocybe aegerita</name>
    <dbReference type="NCBI Taxonomy" id="1973307"/>
    <lineage>
        <taxon>Eukaryota</taxon>
        <taxon>Fungi</taxon>
        <taxon>Dikarya</taxon>
        <taxon>Basidiomycota</taxon>
        <taxon>Agaricomycotina</taxon>
        <taxon>Agaricomycetes</taxon>
        <taxon>Agaricomycetidae</taxon>
        <taxon>Agaricales</taxon>
        <taxon>Agaricineae</taxon>
        <taxon>Bolbitiaceae</taxon>
        <taxon>Cyclocybe</taxon>
    </lineage>
</organism>
<dbReference type="InterPro" id="IPR013048">
    <property type="entry name" value="Meiotic_Spo11"/>
</dbReference>
<evidence type="ECO:0000259" key="16">
    <source>
        <dbReference type="Pfam" id="PF21180"/>
    </source>
</evidence>
<evidence type="ECO:0000256" key="5">
    <source>
        <dbReference type="ARBA" id="ARBA00012895"/>
    </source>
</evidence>
<dbReference type="EMBL" id="CACVBS010000030">
    <property type="protein sequence ID" value="CAA7260586.1"/>
    <property type="molecule type" value="Genomic_DNA"/>
</dbReference>
<feature type="compositionally biased region" description="Acidic residues" evidence="13">
    <location>
        <begin position="31"/>
        <end position="51"/>
    </location>
</feature>
<evidence type="ECO:0000256" key="8">
    <source>
        <dbReference type="ARBA" id="ARBA00023029"/>
    </source>
</evidence>
<comment type="similarity">
    <text evidence="4 12">Belongs to the TOP6A family.</text>
</comment>
<dbReference type="PROSITE" id="PS52041">
    <property type="entry name" value="TOPO_IIB"/>
    <property type="match status" value="1"/>
</dbReference>
<feature type="compositionally biased region" description="Acidic residues" evidence="13">
    <location>
        <begin position="14"/>
        <end position="23"/>
    </location>
</feature>
<dbReference type="SUPFAM" id="SSF56726">
    <property type="entry name" value="DNA topoisomerase IV, alpha subunit"/>
    <property type="match status" value="1"/>
</dbReference>
<dbReference type="InterPro" id="IPR003615">
    <property type="entry name" value="HNH_nuc"/>
</dbReference>
<dbReference type="PANTHER" id="PTHR10848:SF0">
    <property type="entry name" value="MEIOTIC RECOMBINATION PROTEIN SPO11"/>
    <property type="match status" value="1"/>
</dbReference>
<dbReference type="InterPro" id="IPR034136">
    <property type="entry name" value="TOPRIM_Topo6A/Spo11"/>
</dbReference>
<gene>
    <name evidence="17" type="ORF">AAE3_LOCUS3039</name>
</gene>
<dbReference type="PRINTS" id="PR01550">
    <property type="entry name" value="TOP6AFAMILY"/>
</dbReference>
<dbReference type="Pfam" id="PF04406">
    <property type="entry name" value="TP6A_N"/>
    <property type="match status" value="1"/>
</dbReference>
<comment type="caution">
    <text evidence="17">The sequence shown here is derived from an EMBL/GenBank/DDBJ whole genome shotgun (WGS) entry which is preliminary data.</text>
</comment>
<dbReference type="Pfam" id="PF13391">
    <property type="entry name" value="HNH_2"/>
    <property type="match status" value="1"/>
</dbReference>
<evidence type="ECO:0000256" key="6">
    <source>
        <dbReference type="ARBA" id="ARBA00022723"/>
    </source>
</evidence>
<dbReference type="InterPro" id="IPR013049">
    <property type="entry name" value="Spo11/TopoVI_A_N"/>
</dbReference>
<feature type="region of interest" description="Disordered" evidence="13">
    <location>
        <begin position="778"/>
        <end position="807"/>
    </location>
</feature>
<dbReference type="Pfam" id="PF21180">
    <property type="entry name" value="TOP6A-Spo11_Toprim"/>
    <property type="match status" value="1"/>
</dbReference>
<dbReference type="AlphaFoldDB" id="A0A8S0W7U6"/>
<evidence type="ECO:0000256" key="9">
    <source>
        <dbReference type="ARBA" id="ARBA00023125"/>
    </source>
</evidence>
<accession>A0A8S0W7U6</accession>
<keyword evidence="7" id="KW-0460">Magnesium</keyword>
<keyword evidence="10 12" id="KW-0413">Isomerase</keyword>
<protein>
    <recommendedName>
        <fullName evidence="5">DNA topoisomerase (ATP-hydrolyzing)</fullName>
        <ecNumber evidence="5">5.6.2.2</ecNumber>
    </recommendedName>
</protein>
<feature type="domain" description="HNH nuclease" evidence="15">
    <location>
        <begin position="498"/>
        <end position="564"/>
    </location>
</feature>
<dbReference type="GO" id="GO:0042138">
    <property type="term" value="P:meiotic DNA double-strand break formation"/>
    <property type="evidence" value="ECO:0007669"/>
    <property type="project" value="InterPro"/>
</dbReference>
<feature type="region of interest" description="Disordered" evidence="13">
    <location>
        <begin position="1"/>
        <end position="59"/>
    </location>
</feature>
<evidence type="ECO:0000256" key="12">
    <source>
        <dbReference type="PROSITE-ProRule" id="PRU01385"/>
    </source>
</evidence>
<dbReference type="GO" id="GO:0046872">
    <property type="term" value="F:metal ion binding"/>
    <property type="evidence" value="ECO:0007669"/>
    <property type="project" value="UniProtKB-KW"/>
</dbReference>
<feature type="domain" description="Topoisomerase 6 subunit A/Spo11 TOPRIM" evidence="16">
    <location>
        <begin position="253"/>
        <end position="417"/>
    </location>
</feature>
<dbReference type="CDD" id="cd00223">
    <property type="entry name" value="TOPRIM_TopoIIB_SPO"/>
    <property type="match status" value="1"/>
</dbReference>
<comment type="subcellular location">
    <subcellularLocation>
        <location evidence="3">Nucleus</location>
    </subcellularLocation>
</comment>
<evidence type="ECO:0000259" key="15">
    <source>
        <dbReference type="Pfam" id="PF13391"/>
    </source>
</evidence>
<sequence length="836" mass="91878">MDTFSDSGASDFDIFMDDADDELPSPPPPDGVDDFIDEDLDAMDEESDWDDTSMHLDDSDEPPAVVGCIEDLVLSFLTQLANPGCLRDKGDDSDCSTSNNKRSKADYRIELHLADRTKIDQDGNQSTKTLKYPRKCKTGSAKAFAQLFRVLDLAHEATLSGVPATKRDIYYKDVGLFKTQRVVDGLVDDLAATFELERSDLNIRSSSKGLVCGSGFAISLLSGDTISCNDTEGALIPAGEDIETFSVEEDVQWVLVVEKEAVFQTLCRLRTSQHELMPGRGIVITGKGYPDVATRHLVKSLANALPSTIPILGLVDGDPYGLDILSVYKYGSKGMQHENDKLAARRIKWVGILASELASLGIDKGCLLPITVHDEKKAISMLRRTDTPLPGRWKKELQHMLHTRRKAEIEILTSVQSEEKMAVSVLTSDSTFNGDAACEENDVSAANVHEDNQDLLLFDDEDLLSPTCSAYPTQCTISIPQFGDGNPCAPYAQLFSFFTGSPNADLQGCHVVNAAHSRKDETTAKEIEEFLTKFCFDGLEPFKLDGVANGILLEGSYHRHWDVYGTICFVPPLEQLQKIKGVLQSANRGWQNRTDYERKSVPRQLSKGDFGVISWQALVLHPQALLPYNQPLPILTNPPLVHSGQTPASSGRVWKIVLLLYMSLCVRPKKVISILAMLINAQSKIDHACNTPGYPRTAIVEQYHKILTATLSEIFFEPTVPPQLAAYDQRSAQDIGIEANTPSGRGSGQASTSTSPDVTALASQTLSIHDDIDDIAHPEQEDEDDEDDLTESEVGQMISKLRDPRTGAKDMSALVQLLARGKRPYESPEPPGIDYL</sequence>
<evidence type="ECO:0000313" key="18">
    <source>
        <dbReference type="Proteomes" id="UP000467700"/>
    </source>
</evidence>
<name>A0A8S0W7U6_CYCAE</name>
<dbReference type="InterPro" id="IPR036078">
    <property type="entry name" value="Spo11/TopoVI_A_sf"/>
</dbReference>
<dbReference type="InterPro" id="IPR036388">
    <property type="entry name" value="WH-like_DNA-bd_sf"/>
</dbReference>
<feature type="domain" description="Spo11/DNA topoisomerase VI subunit A N-terminal" evidence="14">
    <location>
        <begin position="142"/>
        <end position="203"/>
    </location>
</feature>
<feature type="compositionally biased region" description="Polar residues" evidence="13">
    <location>
        <begin position="740"/>
        <end position="758"/>
    </location>
</feature>
<feature type="region of interest" description="Disordered" evidence="13">
    <location>
        <begin position="737"/>
        <end position="758"/>
    </location>
</feature>
<dbReference type="PRINTS" id="PR01551">
    <property type="entry name" value="SPO11HOMOLOG"/>
</dbReference>
<evidence type="ECO:0000256" key="4">
    <source>
        <dbReference type="ARBA" id="ARBA00006559"/>
    </source>
</evidence>
<comment type="cofactor">
    <cofactor evidence="2">
        <name>Mg(2+)</name>
        <dbReference type="ChEBI" id="CHEBI:18420"/>
    </cofactor>
</comment>
<keyword evidence="18" id="KW-1185">Reference proteome</keyword>
<dbReference type="GO" id="GO:0005524">
    <property type="term" value="F:ATP binding"/>
    <property type="evidence" value="ECO:0007669"/>
    <property type="project" value="InterPro"/>
</dbReference>
<dbReference type="Gene3D" id="3.40.1360.10">
    <property type="match status" value="1"/>
</dbReference>
<feature type="compositionally biased region" description="Acidic residues" evidence="13">
    <location>
        <begin position="780"/>
        <end position="791"/>
    </location>
</feature>
<proteinExistence type="inferred from homology"/>
<reference evidence="17 18" key="1">
    <citation type="submission" date="2020-01" db="EMBL/GenBank/DDBJ databases">
        <authorList>
            <person name="Gupta K D."/>
        </authorList>
    </citation>
    <scope>NUCLEOTIDE SEQUENCE [LARGE SCALE GENOMIC DNA]</scope>
</reference>
<dbReference type="GO" id="GO:0000706">
    <property type="term" value="P:meiotic DNA double-strand break processing"/>
    <property type="evidence" value="ECO:0007669"/>
    <property type="project" value="TreeGrafter"/>
</dbReference>
<evidence type="ECO:0000256" key="2">
    <source>
        <dbReference type="ARBA" id="ARBA00001946"/>
    </source>
</evidence>
<dbReference type="InterPro" id="IPR002815">
    <property type="entry name" value="Spo11/TopoVI_A"/>
</dbReference>
<dbReference type="Gene3D" id="1.10.10.10">
    <property type="entry name" value="Winged helix-like DNA-binding domain superfamily/Winged helix DNA-binding domain"/>
    <property type="match status" value="1"/>
</dbReference>
<dbReference type="OrthoDB" id="5377392at2759"/>
<evidence type="ECO:0000256" key="10">
    <source>
        <dbReference type="ARBA" id="ARBA00023235"/>
    </source>
</evidence>